<evidence type="ECO:0000313" key="11">
    <source>
        <dbReference type="Proteomes" id="UP000701853"/>
    </source>
</evidence>
<evidence type="ECO:0000256" key="8">
    <source>
        <dbReference type="ARBA" id="ARBA00023170"/>
    </source>
</evidence>
<dbReference type="Pfam" id="PF13516">
    <property type="entry name" value="LRR_6"/>
    <property type="match status" value="1"/>
</dbReference>
<keyword evidence="8" id="KW-0675">Receptor</keyword>
<organism evidence="10 11">
    <name type="scientific">Gossypium anomalum</name>
    <dbReference type="NCBI Taxonomy" id="47600"/>
    <lineage>
        <taxon>Eukaryota</taxon>
        <taxon>Viridiplantae</taxon>
        <taxon>Streptophyta</taxon>
        <taxon>Embryophyta</taxon>
        <taxon>Tracheophyta</taxon>
        <taxon>Spermatophyta</taxon>
        <taxon>Magnoliopsida</taxon>
        <taxon>eudicotyledons</taxon>
        <taxon>Gunneridae</taxon>
        <taxon>Pentapetalae</taxon>
        <taxon>rosids</taxon>
        <taxon>malvids</taxon>
        <taxon>Malvales</taxon>
        <taxon>Malvaceae</taxon>
        <taxon>Malvoideae</taxon>
        <taxon>Gossypium</taxon>
    </lineage>
</organism>
<keyword evidence="7" id="KW-0472">Membrane</keyword>
<dbReference type="Gene3D" id="3.90.1200.10">
    <property type="match status" value="1"/>
</dbReference>
<dbReference type="Pfam" id="PF01633">
    <property type="entry name" value="Choline_kinase"/>
    <property type="match status" value="1"/>
</dbReference>
<protein>
    <submittedName>
        <fullName evidence="10">Uncharacterized protein</fullName>
    </submittedName>
</protein>
<dbReference type="EMBL" id="JAHUZN010000010">
    <property type="protein sequence ID" value="KAG8481404.1"/>
    <property type="molecule type" value="Genomic_DNA"/>
</dbReference>
<dbReference type="Gene3D" id="3.80.10.10">
    <property type="entry name" value="Ribonuclease Inhibitor"/>
    <property type="match status" value="1"/>
</dbReference>
<dbReference type="PANTHER" id="PTHR48052">
    <property type="entry name" value="UNNAMED PRODUCT"/>
    <property type="match status" value="1"/>
</dbReference>
<evidence type="ECO:0000256" key="7">
    <source>
        <dbReference type="ARBA" id="ARBA00023136"/>
    </source>
</evidence>
<dbReference type="Proteomes" id="UP000701853">
    <property type="component" value="Chromosome 10"/>
</dbReference>
<dbReference type="InterPro" id="IPR001611">
    <property type="entry name" value="Leu-rich_rpt"/>
</dbReference>
<evidence type="ECO:0000256" key="6">
    <source>
        <dbReference type="ARBA" id="ARBA00022989"/>
    </source>
</evidence>
<keyword evidence="4" id="KW-0812">Transmembrane</keyword>
<evidence type="ECO:0000256" key="4">
    <source>
        <dbReference type="ARBA" id="ARBA00022692"/>
    </source>
</evidence>
<evidence type="ECO:0000256" key="1">
    <source>
        <dbReference type="ARBA" id="ARBA00004251"/>
    </source>
</evidence>
<dbReference type="AlphaFoldDB" id="A0A8J6CR07"/>
<sequence length="138" mass="16142">MLDLKYNYLNDSILLSLSELSSLRYLDLSYNRIEGSSHSRGFQWISRLTKLETLVLSGNSLKNSVLLHMRNLSFLKNLRLSDNHLEGRVLHIQDLKFASRNYMESFDYEYASYNPVAFDIANHFCEMAADYTQIHPRN</sequence>
<evidence type="ECO:0000256" key="5">
    <source>
        <dbReference type="ARBA" id="ARBA00022729"/>
    </source>
</evidence>
<dbReference type="SUPFAM" id="SSF52058">
    <property type="entry name" value="L domain-like"/>
    <property type="match status" value="1"/>
</dbReference>
<gene>
    <name evidence="10" type="ORF">CXB51_026199</name>
</gene>
<evidence type="ECO:0000313" key="10">
    <source>
        <dbReference type="EMBL" id="KAG8481404.1"/>
    </source>
</evidence>
<comment type="subcellular location">
    <subcellularLocation>
        <location evidence="1">Cell membrane</location>
        <topology evidence="1">Single-pass type I membrane protein</topology>
    </subcellularLocation>
</comment>
<keyword evidence="6" id="KW-1133">Transmembrane helix</keyword>
<evidence type="ECO:0000256" key="2">
    <source>
        <dbReference type="ARBA" id="ARBA00009592"/>
    </source>
</evidence>
<keyword evidence="9" id="KW-0325">Glycoprotein</keyword>
<keyword evidence="3" id="KW-1003">Cell membrane</keyword>
<dbReference type="OrthoDB" id="1738872at2759"/>
<dbReference type="GO" id="GO:0005886">
    <property type="term" value="C:plasma membrane"/>
    <property type="evidence" value="ECO:0007669"/>
    <property type="project" value="UniProtKB-SubCell"/>
</dbReference>
<accession>A0A8J6CR07</accession>
<evidence type="ECO:0000256" key="3">
    <source>
        <dbReference type="ARBA" id="ARBA00022475"/>
    </source>
</evidence>
<proteinExistence type="inferred from homology"/>
<comment type="caution">
    <text evidence="10">The sequence shown here is derived from an EMBL/GenBank/DDBJ whole genome shotgun (WGS) entry which is preliminary data.</text>
</comment>
<dbReference type="InterPro" id="IPR032675">
    <property type="entry name" value="LRR_dom_sf"/>
</dbReference>
<comment type="similarity">
    <text evidence="2">Belongs to the RLP family.</text>
</comment>
<dbReference type="PRINTS" id="PR00019">
    <property type="entry name" value="LEURICHRPT"/>
</dbReference>
<dbReference type="InterPro" id="IPR011009">
    <property type="entry name" value="Kinase-like_dom_sf"/>
</dbReference>
<evidence type="ECO:0000256" key="9">
    <source>
        <dbReference type="ARBA" id="ARBA00023180"/>
    </source>
</evidence>
<dbReference type="PANTHER" id="PTHR48052:SF8">
    <property type="entry name" value="LRR RECEPTOR-LIKE SERINE_THREONINE-PROTEIN KINASE FLS2"/>
    <property type="match status" value="1"/>
</dbReference>
<keyword evidence="11" id="KW-1185">Reference proteome</keyword>
<name>A0A8J6CR07_9ROSI</name>
<reference evidence="10 11" key="1">
    <citation type="journal article" date="2021" name="bioRxiv">
        <title>The Gossypium anomalum genome as a resource for cotton improvement and evolutionary analysis of hybrid incompatibility.</title>
        <authorList>
            <person name="Grover C.E."/>
            <person name="Yuan D."/>
            <person name="Arick M.A."/>
            <person name="Miller E.R."/>
            <person name="Hu G."/>
            <person name="Peterson D.G."/>
            <person name="Wendel J.F."/>
            <person name="Udall J.A."/>
        </authorList>
    </citation>
    <scope>NUCLEOTIDE SEQUENCE [LARGE SCALE GENOMIC DNA]</scope>
    <source>
        <strain evidence="10">JFW-Udall</strain>
        <tissue evidence="10">Leaf</tissue>
    </source>
</reference>
<keyword evidence="5" id="KW-0732">Signal</keyword>
<dbReference type="SUPFAM" id="SSF56112">
    <property type="entry name" value="Protein kinase-like (PK-like)"/>
    <property type="match status" value="1"/>
</dbReference>